<dbReference type="PROSITE" id="PS00061">
    <property type="entry name" value="ADH_SHORT"/>
    <property type="match status" value="1"/>
</dbReference>
<dbReference type="KEGG" id="aaq:AOC05_09420"/>
<reference evidence="5" key="1">
    <citation type="submission" date="2015-09" db="EMBL/GenBank/DDBJ databases">
        <title>Complete genome of Arthrobacter alpinus strain R3.8.</title>
        <authorList>
            <person name="See-Too W.S."/>
            <person name="Chan K.G."/>
        </authorList>
    </citation>
    <scope>NUCLEOTIDE SEQUENCE [LARGE SCALE GENOMIC DNA]</scope>
    <source>
        <strain evidence="5">R3.8</strain>
    </source>
</reference>
<dbReference type="GO" id="GO:0016616">
    <property type="term" value="F:oxidoreductase activity, acting on the CH-OH group of donors, NAD or NADP as acceptor"/>
    <property type="evidence" value="ECO:0007669"/>
    <property type="project" value="TreeGrafter"/>
</dbReference>
<dbReference type="InterPro" id="IPR036291">
    <property type="entry name" value="NAD(P)-bd_dom_sf"/>
</dbReference>
<dbReference type="PRINTS" id="PR00080">
    <property type="entry name" value="SDRFAMILY"/>
</dbReference>
<comment type="similarity">
    <text evidence="1 3">Belongs to the short-chain dehydrogenases/reductases (SDR) family.</text>
</comment>
<evidence type="ECO:0000313" key="4">
    <source>
        <dbReference type="EMBL" id="ALE92482.1"/>
    </source>
</evidence>
<gene>
    <name evidence="4" type="ORF">AOC05_09420</name>
</gene>
<dbReference type="PANTHER" id="PTHR24322:SF736">
    <property type="entry name" value="RETINOL DEHYDROGENASE 10"/>
    <property type="match status" value="1"/>
</dbReference>
<keyword evidence="2" id="KW-0560">Oxidoreductase</keyword>
<evidence type="ECO:0000256" key="3">
    <source>
        <dbReference type="RuleBase" id="RU000363"/>
    </source>
</evidence>
<dbReference type="AlphaFoldDB" id="A0A0M5LXF2"/>
<dbReference type="OrthoDB" id="4523082at2"/>
<proteinExistence type="inferred from homology"/>
<dbReference type="InterPro" id="IPR020904">
    <property type="entry name" value="Sc_DH/Rdtase_CS"/>
</dbReference>
<protein>
    <recommendedName>
        <fullName evidence="6">Short-chain dehydrogenase</fullName>
    </recommendedName>
</protein>
<name>A0A0M5LXF2_9MICC</name>
<dbReference type="PATRIC" id="fig|656366.3.peg.2041"/>
<accession>A0A0M5LXF2</accession>
<dbReference type="InterPro" id="IPR002347">
    <property type="entry name" value="SDR_fam"/>
</dbReference>
<dbReference type="Proteomes" id="UP000062833">
    <property type="component" value="Chromosome"/>
</dbReference>
<sequence>MKTAPPFTLKGKTILITGAGMGMGRLYALRAAREGASTVVLWDLNQKAADDVGAQVRALGARAVVQTVDLATLDSITATAQTLREEHGIDAPDVLVNNAGIVKGGPFWEHDSERHTQAIMAINAMAPMFVTAEFLPAMMKSGRAARILNIASAAGTLANPNMSVYAASKWAVIGWSDSLRLELERSGSPVLVSTFCPSYISTGMFAGVKGPLLTPLMTPDVAVDRAWRAMLNGTPLKLTPWTAKLAMGLRGVLPTRVWDVVAGNVFKVYNSMDHFTGRPAAQVVAPPQAGSAKE</sequence>
<keyword evidence="5" id="KW-1185">Reference proteome</keyword>
<dbReference type="Pfam" id="PF00106">
    <property type="entry name" value="adh_short"/>
    <property type="match status" value="1"/>
</dbReference>
<dbReference type="SUPFAM" id="SSF51735">
    <property type="entry name" value="NAD(P)-binding Rossmann-fold domains"/>
    <property type="match status" value="1"/>
</dbReference>
<dbReference type="Gene3D" id="3.40.50.720">
    <property type="entry name" value="NAD(P)-binding Rossmann-like Domain"/>
    <property type="match status" value="1"/>
</dbReference>
<evidence type="ECO:0000256" key="1">
    <source>
        <dbReference type="ARBA" id="ARBA00006484"/>
    </source>
</evidence>
<dbReference type="PANTHER" id="PTHR24322">
    <property type="entry name" value="PKSB"/>
    <property type="match status" value="1"/>
</dbReference>
<evidence type="ECO:0008006" key="6">
    <source>
        <dbReference type="Google" id="ProtNLM"/>
    </source>
</evidence>
<dbReference type="RefSeq" id="WP_062007007.1">
    <property type="nucleotide sequence ID" value="NZ_CP012677.1"/>
</dbReference>
<dbReference type="EMBL" id="CP012677">
    <property type="protein sequence ID" value="ALE92482.1"/>
    <property type="molecule type" value="Genomic_DNA"/>
</dbReference>
<evidence type="ECO:0000313" key="5">
    <source>
        <dbReference type="Proteomes" id="UP000062833"/>
    </source>
</evidence>
<dbReference type="PRINTS" id="PR00081">
    <property type="entry name" value="GDHRDH"/>
</dbReference>
<organism evidence="4 5">
    <name type="scientific">Arthrobacter alpinus</name>
    <dbReference type="NCBI Taxonomy" id="656366"/>
    <lineage>
        <taxon>Bacteria</taxon>
        <taxon>Bacillati</taxon>
        <taxon>Actinomycetota</taxon>
        <taxon>Actinomycetes</taxon>
        <taxon>Micrococcales</taxon>
        <taxon>Micrococcaceae</taxon>
        <taxon>Arthrobacter</taxon>
    </lineage>
</organism>
<evidence type="ECO:0000256" key="2">
    <source>
        <dbReference type="ARBA" id="ARBA00023002"/>
    </source>
</evidence>